<dbReference type="Gene3D" id="1.10.287.1260">
    <property type="match status" value="1"/>
</dbReference>
<keyword evidence="1" id="KW-0812">Transmembrane</keyword>
<feature type="transmembrane region" description="Helical" evidence="1">
    <location>
        <begin position="81"/>
        <end position="102"/>
    </location>
</feature>
<accession>A0A0G0T3W3</accession>
<dbReference type="EMBL" id="LBXO01000031">
    <property type="protein sequence ID" value="KKR32527.1"/>
    <property type="molecule type" value="Genomic_DNA"/>
</dbReference>
<proteinExistence type="predicted"/>
<evidence type="ECO:0000313" key="3">
    <source>
        <dbReference type="Proteomes" id="UP000034137"/>
    </source>
</evidence>
<feature type="non-terminal residue" evidence="2">
    <location>
        <position position="149"/>
    </location>
</feature>
<keyword evidence="1" id="KW-1133">Transmembrane helix</keyword>
<dbReference type="Pfam" id="PF05552">
    <property type="entry name" value="MS_channel_1st_1"/>
    <property type="match status" value="2"/>
</dbReference>
<name>A0A0G0T3W3_9BACT</name>
<reference evidence="2 3" key="1">
    <citation type="journal article" date="2015" name="Nature">
        <title>rRNA introns, odd ribosomes, and small enigmatic genomes across a large radiation of phyla.</title>
        <authorList>
            <person name="Brown C.T."/>
            <person name="Hug L.A."/>
            <person name="Thomas B.C."/>
            <person name="Sharon I."/>
            <person name="Castelle C.J."/>
            <person name="Singh A."/>
            <person name="Wilkins M.J."/>
            <person name="Williams K.H."/>
            <person name="Banfield J.F."/>
        </authorList>
    </citation>
    <scope>NUCLEOTIDE SEQUENCE [LARGE SCALE GENOMIC DNA]</scope>
</reference>
<protein>
    <submittedName>
        <fullName evidence="2">CmpX protein</fullName>
    </submittedName>
</protein>
<sequence>MNEQADSIKISFINLWDRMIGFIPQLLAAIIVLILGLIIANALAKLIKKAVYWLKLDDLFNRVGINQKIKSFGWDFTIADILAWFVKWFVIFVTLISAADILRLPQISQFFDSVVAYIPRLFVAVVILTLGFIIGEFVGNAVKKAGQTN</sequence>
<dbReference type="AlphaFoldDB" id="A0A0G0T3W3"/>
<evidence type="ECO:0000313" key="2">
    <source>
        <dbReference type="EMBL" id="KKR32527.1"/>
    </source>
</evidence>
<gene>
    <name evidence="2" type="ORF">UT64_C0031G0012</name>
</gene>
<organism evidence="2 3">
    <name type="scientific">Candidatus Falkowbacteria bacterium GW2011_GWF2_39_8</name>
    <dbReference type="NCBI Taxonomy" id="1618642"/>
    <lineage>
        <taxon>Bacteria</taxon>
        <taxon>Candidatus Falkowiibacteriota</taxon>
    </lineage>
</organism>
<dbReference type="InterPro" id="IPR008910">
    <property type="entry name" value="MSC_TM_helix"/>
</dbReference>
<feature type="transmembrane region" description="Helical" evidence="1">
    <location>
        <begin position="114"/>
        <end position="134"/>
    </location>
</feature>
<comment type="caution">
    <text evidence="2">The sequence shown here is derived from an EMBL/GenBank/DDBJ whole genome shotgun (WGS) entry which is preliminary data.</text>
</comment>
<dbReference type="Proteomes" id="UP000034137">
    <property type="component" value="Unassembled WGS sequence"/>
</dbReference>
<feature type="transmembrane region" description="Helical" evidence="1">
    <location>
        <begin position="21"/>
        <end position="44"/>
    </location>
</feature>
<keyword evidence="1" id="KW-0472">Membrane</keyword>
<evidence type="ECO:0000256" key="1">
    <source>
        <dbReference type="SAM" id="Phobius"/>
    </source>
</evidence>